<dbReference type="Proteomes" id="UP000576082">
    <property type="component" value="Unassembled WGS sequence"/>
</dbReference>
<feature type="domain" description="Methyltransferase" evidence="1">
    <location>
        <begin position="36"/>
        <end position="128"/>
    </location>
</feature>
<keyword evidence="2" id="KW-0808">Transferase</keyword>
<dbReference type="InterPro" id="IPR041698">
    <property type="entry name" value="Methyltransf_25"/>
</dbReference>
<sequence>MPLKIFKGFAEKIGLANGEDVDQIYEDIKDSALLIEFGSGYGRVIKALKAKNFKGKVVGIERVHELTEVLKENAGENITIIEDDLCYLDWHREKADTILWMWSGILELTPEDQEEVIKKAYNMLVDGGRLIIECPFNDSISKVGMLSNDKKIVVKESWGVLDATLVESNDIENYSSKAGFSSHSLLKYETTTNLTRAIYTLIK</sequence>
<keyword evidence="2" id="KW-0489">Methyltransferase</keyword>
<accession>A0A7X9RTP4</accession>
<evidence type="ECO:0000313" key="3">
    <source>
        <dbReference type="Proteomes" id="UP000576082"/>
    </source>
</evidence>
<dbReference type="Pfam" id="PF13649">
    <property type="entry name" value="Methyltransf_25"/>
    <property type="match status" value="1"/>
</dbReference>
<name>A0A7X9RTP4_9BACT</name>
<keyword evidence="3" id="KW-1185">Reference proteome</keyword>
<dbReference type="GO" id="GO:0032259">
    <property type="term" value="P:methylation"/>
    <property type="evidence" value="ECO:0007669"/>
    <property type="project" value="UniProtKB-KW"/>
</dbReference>
<dbReference type="SUPFAM" id="SSF53335">
    <property type="entry name" value="S-adenosyl-L-methionine-dependent methyltransferases"/>
    <property type="match status" value="1"/>
</dbReference>
<protein>
    <submittedName>
        <fullName evidence="2">Class I SAM-dependent methyltransferase</fullName>
    </submittedName>
</protein>
<dbReference type="AlphaFoldDB" id="A0A7X9RTP4"/>
<comment type="caution">
    <text evidence="2">The sequence shown here is derived from an EMBL/GenBank/DDBJ whole genome shotgun (WGS) entry which is preliminary data.</text>
</comment>
<organism evidence="2 3">
    <name type="scientific">Flammeovirga aprica JL-4</name>
    <dbReference type="NCBI Taxonomy" id="694437"/>
    <lineage>
        <taxon>Bacteria</taxon>
        <taxon>Pseudomonadati</taxon>
        <taxon>Bacteroidota</taxon>
        <taxon>Cytophagia</taxon>
        <taxon>Cytophagales</taxon>
        <taxon>Flammeovirgaceae</taxon>
        <taxon>Flammeovirga</taxon>
    </lineage>
</organism>
<evidence type="ECO:0000313" key="2">
    <source>
        <dbReference type="EMBL" id="NME67442.1"/>
    </source>
</evidence>
<dbReference type="EMBL" id="JABANE010000010">
    <property type="protein sequence ID" value="NME67442.1"/>
    <property type="molecule type" value="Genomic_DNA"/>
</dbReference>
<proteinExistence type="predicted"/>
<evidence type="ECO:0000259" key="1">
    <source>
        <dbReference type="Pfam" id="PF13649"/>
    </source>
</evidence>
<dbReference type="RefSeq" id="WP_169655777.1">
    <property type="nucleotide sequence ID" value="NZ_JABANE010000010.1"/>
</dbReference>
<reference evidence="2 3" key="1">
    <citation type="submission" date="2020-04" db="EMBL/GenBank/DDBJ databases">
        <title>Flammeovirga sp. SR4, a novel species isolated from seawater.</title>
        <authorList>
            <person name="Wang X."/>
        </authorList>
    </citation>
    <scope>NUCLEOTIDE SEQUENCE [LARGE SCALE GENOMIC DNA]</scope>
    <source>
        <strain evidence="2 3">ATCC 23126</strain>
    </source>
</reference>
<gene>
    <name evidence="2" type="ORF">HHU12_05645</name>
</gene>
<dbReference type="Gene3D" id="3.40.50.150">
    <property type="entry name" value="Vaccinia Virus protein VP39"/>
    <property type="match status" value="1"/>
</dbReference>
<dbReference type="GO" id="GO:0008168">
    <property type="term" value="F:methyltransferase activity"/>
    <property type="evidence" value="ECO:0007669"/>
    <property type="project" value="UniProtKB-KW"/>
</dbReference>
<dbReference type="InterPro" id="IPR029063">
    <property type="entry name" value="SAM-dependent_MTases_sf"/>
</dbReference>